<keyword evidence="1" id="KW-1185">Reference proteome</keyword>
<evidence type="ECO:0000313" key="2">
    <source>
        <dbReference type="WBParaSite" id="Hba_08417"/>
    </source>
</evidence>
<protein>
    <submittedName>
        <fullName evidence="2">Uncharacterized protein</fullName>
    </submittedName>
</protein>
<dbReference type="AlphaFoldDB" id="A0A1I7WTC7"/>
<name>A0A1I7WTC7_HETBA</name>
<proteinExistence type="predicted"/>
<evidence type="ECO:0000313" key="1">
    <source>
        <dbReference type="Proteomes" id="UP000095283"/>
    </source>
</evidence>
<organism evidence="1 2">
    <name type="scientific">Heterorhabditis bacteriophora</name>
    <name type="common">Entomopathogenic nematode worm</name>
    <dbReference type="NCBI Taxonomy" id="37862"/>
    <lineage>
        <taxon>Eukaryota</taxon>
        <taxon>Metazoa</taxon>
        <taxon>Ecdysozoa</taxon>
        <taxon>Nematoda</taxon>
        <taxon>Chromadorea</taxon>
        <taxon>Rhabditida</taxon>
        <taxon>Rhabditina</taxon>
        <taxon>Rhabditomorpha</taxon>
        <taxon>Strongyloidea</taxon>
        <taxon>Heterorhabditidae</taxon>
        <taxon>Heterorhabditis</taxon>
    </lineage>
</organism>
<sequence length="61" mass="6273">MVSFGAVGRAPLSRSLCLSALKGRGFASVLSRAGLCLSALLPPPLRDERGIILDASEAFGT</sequence>
<reference evidence="2" key="1">
    <citation type="submission" date="2016-11" db="UniProtKB">
        <authorList>
            <consortium name="WormBaseParasite"/>
        </authorList>
    </citation>
    <scope>IDENTIFICATION</scope>
</reference>
<dbReference type="WBParaSite" id="Hba_08417">
    <property type="protein sequence ID" value="Hba_08417"/>
    <property type="gene ID" value="Hba_08417"/>
</dbReference>
<accession>A0A1I7WTC7</accession>
<dbReference type="Proteomes" id="UP000095283">
    <property type="component" value="Unplaced"/>
</dbReference>